<feature type="transmembrane region" description="Helical" evidence="6">
    <location>
        <begin position="61"/>
        <end position="82"/>
    </location>
</feature>
<dbReference type="InterPro" id="IPR036259">
    <property type="entry name" value="MFS_trans_sf"/>
</dbReference>
<feature type="transmembrane region" description="Helical" evidence="6">
    <location>
        <begin position="269"/>
        <end position="289"/>
    </location>
</feature>
<gene>
    <name evidence="8" type="ORF">GCM10008967_13770</name>
</gene>
<evidence type="ECO:0000256" key="3">
    <source>
        <dbReference type="ARBA" id="ARBA00022692"/>
    </source>
</evidence>
<evidence type="ECO:0000256" key="4">
    <source>
        <dbReference type="ARBA" id="ARBA00022989"/>
    </source>
</evidence>
<evidence type="ECO:0000256" key="6">
    <source>
        <dbReference type="SAM" id="Phobius"/>
    </source>
</evidence>
<keyword evidence="3 6" id="KW-0812">Transmembrane</keyword>
<evidence type="ECO:0000256" key="5">
    <source>
        <dbReference type="ARBA" id="ARBA00023136"/>
    </source>
</evidence>
<dbReference type="Gene3D" id="1.20.1250.20">
    <property type="entry name" value="MFS general substrate transporter like domains"/>
    <property type="match status" value="1"/>
</dbReference>
<dbReference type="CDD" id="cd17478">
    <property type="entry name" value="MFS_FsR"/>
    <property type="match status" value="1"/>
</dbReference>
<feature type="transmembrane region" description="Helical" evidence="6">
    <location>
        <begin position="222"/>
        <end position="244"/>
    </location>
</feature>
<keyword evidence="9" id="KW-1185">Reference proteome</keyword>
<dbReference type="InterPro" id="IPR020846">
    <property type="entry name" value="MFS_dom"/>
</dbReference>
<sequence>MSSLAIQKRQHQTKPNSNQNPVYRILFLISLCHLFNDSIQAVVVAMFPILELEMNLTYTQIGFIGFSLNMVSSVMQPVVGLVSDKKPMPYILPLGLTLSFIGLIGLAFIPTYIGIIVSVTLLGLGSAVFHPEGSRVAYMAAGNKRGLAQSIYQVGGNTGQALAPLITAFILVPLGQKGASIFALVALAAVLCLIFVSRWYANHLKLVQKKNIKKKATDGQTKIMKSVIWALITILILIFARTWYLSAISHYYTFYSIEVYGFTIEKSQIFLFTFLAMGAVGTFFGGPLADRFGKKTVISTSLIATIPLAIILPHTNPIWAFILLTLIGFIMMTSFSVTVVYAQELVPGKIGMMSGLTVGLAFGLGAIGSVALGNFADLVGIEMMMMTISFLPILGMLALLLPKNV</sequence>
<dbReference type="RefSeq" id="WP_343797589.1">
    <property type="nucleotide sequence ID" value="NZ_BAAADJ010000014.1"/>
</dbReference>
<proteinExistence type="predicted"/>
<organism evidence="8 9">
    <name type="scientific">Bacillus carboniphilus</name>
    <dbReference type="NCBI Taxonomy" id="86663"/>
    <lineage>
        <taxon>Bacteria</taxon>
        <taxon>Bacillati</taxon>
        <taxon>Bacillota</taxon>
        <taxon>Bacilli</taxon>
        <taxon>Bacillales</taxon>
        <taxon>Bacillaceae</taxon>
        <taxon>Bacillus</taxon>
    </lineage>
</organism>
<dbReference type="PANTHER" id="PTHR43129:SF1">
    <property type="entry name" value="FOSMIDOMYCIN RESISTANCE PROTEIN"/>
    <property type="match status" value="1"/>
</dbReference>
<dbReference type="EMBL" id="BAAADJ010000014">
    <property type="protein sequence ID" value="GAA0324468.1"/>
    <property type="molecule type" value="Genomic_DNA"/>
</dbReference>
<feature type="transmembrane region" description="Helical" evidence="6">
    <location>
        <begin position="378"/>
        <end position="401"/>
    </location>
</feature>
<evidence type="ECO:0000313" key="9">
    <source>
        <dbReference type="Proteomes" id="UP001500782"/>
    </source>
</evidence>
<keyword evidence="2" id="KW-0813">Transport</keyword>
<accession>A0ABN0W3Z4</accession>
<evidence type="ECO:0000259" key="7">
    <source>
        <dbReference type="PROSITE" id="PS50850"/>
    </source>
</evidence>
<feature type="transmembrane region" description="Helical" evidence="6">
    <location>
        <begin position="296"/>
        <end position="312"/>
    </location>
</feature>
<comment type="subcellular location">
    <subcellularLocation>
        <location evidence="1">Cell membrane</location>
        <topology evidence="1">Multi-pass membrane protein</topology>
    </subcellularLocation>
</comment>
<keyword evidence="5 6" id="KW-0472">Membrane</keyword>
<keyword evidence="4 6" id="KW-1133">Transmembrane helix</keyword>
<dbReference type="InterPro" id="IPR011701">
    <property type="entry name" value="MFS"/>
</dbReference>
<evidence type="ECO:0000256" key="2">
    <source>
        <dbReference type="ARBA" id="ARBA00022448"/>
    </source>
</evidence>
<comment type="caution">
    <text evidence="8">The sequence shown here is derived from an EMBL/GenBank/DDBJ whole genome shotgun (WGS) entry which is preliminary data.</text>
</comment>
<name>A0ABN0W3Z4_9BACI</name>
<dbReference type="SUPFAM" id="SSF103473">
    <property type="entry name" value="MFS general substrate transporter"/>
    <property type="match status" value="1"/>
</dbReference>
<dbReference type="PROSITE" id="PS50850">
    <property type="entry name" value="MFS"/>
    <property type="match status" value="1"/>
</dbReference>
<evidence type="ECO:0000256" key="1">
    <source>
        <dbReference type="ARBA" id="ARBA00004651"/>
    </source>
</evidence>
<feature type="transmembrane region" description="Helical" evidence="6">
    <location>
        <begin position="178"/>
        <end position="201"/>
    </location>
</feature>
<feature type="domain" description="Major facilitator superfamily (MFS) profile" evidence="7">
    <location>
        <begin position="25"/>
        <end position="405"/>
    </location>
</feature>
<dbReference type="Pfam" id="PF07690">
    <property type="entry name" value="MFS_1"/>
    <property type="match status" value="1"/>
</dbReference>
<protein>
    <submittedName>
        <fullName evidence="8">MFS transporter</fullName>
    </submittedName>
</protein>
<feature type="transmembrane region" description="Helical" evidence="6">
    <location>
        <begin position="89"/>
        <end position="106"/>
    </location>
</feature>
<reference evidence="8 9" key="1">
    <citation type="journal article" date="2019" name="Int. J. Syst. Evol. Microbiol.">
        <title>The Global Catalogue of Microorganisms (GCM) 10K type strain sequencing project: providing services to taxonomists for standard genome sequencing and annotation.</title>
        <authorList>
            <consortium name="The Broad Institute Genomics Platform"/>
            <consortium name="The Broad Institute Genome Sequencing Center for Infectious Disease"/>
            <person name="Wu L."/>
            <person name="Ma J."/>
        </authorList>
    </citation>
    <scope>NUCLEOTIDE SEQUENCE [LARGE SCALE GENOMIC DNA]</scope>
    <source>
        <strain evidence="8 9">JCM 9731</strain>
    </source>
</reference>
<evidence type="ECO:0000313" key="8">
    <source>
        <dbReference type="EMBL" id="GAA0324468.1"/>
    </source>
</evidence>
<dbReference type="Proteomes" id="UP001500782">
    <property type="component" value="Unassembled WGS sequence"/>
</dbReference>
<feature type="transmembrane region" description="Helical" evidence="6">
    <location>
        <begin position="353"/>
        <end position="372"/>
    </location>
</feature>
<feature type="transmembrane region" description="Helical" evidence="6">
    <location>
        <begin position="21"/>
        <end position="49"/>
    </location>
</feature>
<feature type="transmembrane region" description="Helical" evidence="6">
    <location>
        <begin position="318"/>
        <end position="341"/>
    </location>
</feature>
<dbReference type="PANTHER" id="PTHR43129">
    <property type="entry name" value="FOSMIDOMYCIN RESISTANCE PROTEIN"/>
    <property type="match status" value="1"/>
</dbReference>